<protein>
    <recommendedName>
        <fullName evidence="3">Bacterial sugar transferase domain-containing protein</fullName>
    </recommendedName>
</protein>
<organism evidence="4 5">
    <name type="scientific">Candidatus Wildermuthbacteria bacterium RIFCSPHIGHO2_02_FULL_47_17</name>
    <dbReference type="NCBI Taxonomy" id="1802452"/>
    <lineage>
        <taxon>Bacteria</taxon>
        <taxon>Candidatus Wildermuthiibacteriota</taxon>
    </lineage>
</organism>
<dbReference type="InterPro" id="IPR003362">
    <property type="entry name" value="Bact_transf"/>
</dbReference>
<evidence type="ECO:0000256" key="1">
    <source>
        <dbReference type="ARBA" id="ARBA00006464"/>
    </source>
</evidence>
<proteinExistence type="inferred from homology"/>
<sequence length="361" mass="41149">MPPRKNILKMVLLGGDVFFVYSALFLTLVMRHARIDFWTEINTELYLVQFSLIYIFWIFLLYILDFYEVSVPDGARDRFRNLAAFLIGALVAGALYFYFRPKIGIAPKTTLVLNVAIFGLLLVGWRLFLMKISFLGYGSGGGAASQNKISLAELDEAWFLKTIARQDKLYAAARAIIDFCSGIAGGILLLIIFPPMFLIIKTTSPGPIFYSQTRVGKDGKHFTLYKFRTMVEDAEKEGPQWAQEKDARATNVGYFLRRTHLDELPQALNLLRGEISLVGPRPERPEFTSPLAKEIAHYHLRELVKPGIFGWAQLNFPYGDSVEDAREKLAYDLFYIQNRSLPLDIMIFLKSIKIIFFARGQ</sequence>
<dbReference type="Pfam" id="PF02397">
    <property type="entry name" value="Bac_transf"/>
    <property type="match status" value="1"/>
</dbReference>
<keyword evidence="2" id="KW-0472">Membrane</keyword>
<dbReference type="PANTHER" id="PTHR30576:SF0">
    <property type="entry name" value="UNDECAPRENYL-PHOSPHATE N-ACETYLGALACTOSAMINYL 1-PHOSPHATE TRANSFERASE-RELATED"/>
    <property type="match status" value="1"/>
</dbReference>
<evidence type="ECO:0000313" key="5">
    <source>
        <dbReference type="Proteomes" id="UP000179258"/>
    </source>
</evidence>
<evidence type="ECO:0000259" key="3">
    <source>
        <dbReference type="Pfam" id="PF02397"/>
    </source>
</evidence>
<comment type="caution">
    <text evidence="4">The sequence shown here is derived from an EMBL/GenBank/DDBJ whole genome shotgun (WGS) entry which is preliminary data.</text>
</comment>
<dbReference type="Proteomes" id="UP000179258">
    <property type="component" value="Unassembled WGS sequence"/>
</dbReference>
<name>A0A1G2R296_9BACT</name>
<feature type="domain" description="Bacterial sugar transferase" evidence="3">
    <location>
        <begin position="176"/>
        <end position="356"/>
    </location>
</feature>
<feature type="transmembrane region" description="Helical" evidence="2">
    <location>
        <begin position="175"/>
        <end position="200"/>
    </location>
</feature>
<evidence type="ECO:0000256" key="2">
    <source>
        <dbReference type="SAM" id="Phobius"/>
    </source>
</evidence>
<evidence type="ECO:0000313" key="4">
    <source>
        <dbReference type="EMBL" id="OHA66903.1"/>
    </source>
</evidence>
<dbReference type="GO" id="GO:0016780">
    <property type="term" value="F:phosphotransferase activity, for other substituted phosphate groups"/>
    <property type="evidence" value="ECO:0007669"/>
    <property type="project" value="TreeGrafter"/>
</dbReference>
<dbReference type="EMBL" id="MHTX01000049">
    <property type="protein sequence ID" value="OHA66903.1"/>
    <property type="molecule type" value="Genomic_DNA"/>
</dbReference>
<feature type="transmembrane region" description="Helical" evidence="2">
    <location>
        <begin position="45"/>
        <end position="67"/>
    </location>
</feature>
<gene>
    <name evidence="4" type="ORF">A3D59_04685</name>
</gene>
<dbReference type="AlphaFoldDB" id="A0A1G2R296"/>
<keyword evidence="2" id="KW-0812">Transmembrane</keyword>
<comment type="similarity">
    <text evidence="1">Belongs to the bacterial sugar transferase family.</text>
</comment>
<keyword evidence="2" id="KW-1133">Transmembrane helix</keyword>
<feature type="transmembrane region" description="Helical" evidence="2">
    <location>
        <begin position="111"/>
        <end position="129"/>
    </location>
</feature>
<feature type="transmembrane region" description="Helical" evidence="2">
    <location>
        <begin position="79"/>
        <end position="99"/>
    </location>
</feature>
<accession>A0A1G2R296</accession>
<feature type="transmembrane region" description="Helical" evidence="2">
    <location>
        <begin position="12"/>
        <end position="33"/>
    </location>
</feature>
<reference evidence="4 5" key="1">
    <citation type="journal article" date="2016" name="Nat. Commun.">
        <title>Thousands of microbial genomes shed light on interconnected biogeochemical processes in an aquifer system.</title>
        <authorList>
            <person name="Anantharaman K."/>
            <person name="Brown C.T."/>
            <person name="Hug L.A."/>
            <person name="Sharon I."/>
            <person name="Castelle C.J."/>
            <person name="Probst A.J."/>
            <person name="Thomas B.C."/>
            <person name="Singh A."/>
            <person name="Wilkins M.J."/>
            <person name="Karaoz U."/>
            <person name="Brodie E.L."/>
            <person name="Williams K.H."/>
            <person name="Hubbard S.S."/>
            <person name="Banfield J.F."/>
        </authorList>
    </citation>
    <scope>NUCLEOTIDE SEQUENCE [LARGE SCALE GENOMIC DNA]</scope>
</reference>
<dbReference type="PANTHER" id="PTHR30576">
    <property type="entry name" value="COLANIC BIOSYNTHESIS UDP-GLUCOSE LIPID CARRIER TRANSFERASE"/>
    <property type="match status" value="1"/>
</dbReference>